<evidence type="ECO:0000256" key="2">
    <source>
        <dbReference type="ARBA" id="ARBA00004752"/>
    </source>
</evidence>
<dbReference type="SUPFAM" id="SSF53244">
    <property type="entry name" value="MurD-like peptide ligases, peptide-binding domain"/>
    <property type="match status" value="1"/>
</dbReference>
<evidence type="ECO:0000256" key="6">
    <source>
        <dbReference type="ARBA" id="ARBA00022840"/>
    </source>
</evidence>
<dbReference type="PANTHER" id="PTHR43692:SF1">
    <property type="entry name" value="UDP-N-ACETYLMURAMOYLALANINE--D-GLUTAMATE LIGASE"/>
    <property type="match status" value="1"/>
</dbReference>
<evidence type="ECO:0000259" key="7">
    <source>
        <dbReference type="Pfam" id="PF08245"/>
    </source>
</evidence>
<dbReference type="EMBL" id="MHLI01000008">
    <property type="protein sequence ID" value="OGZ05661.1"/>
    <property type="molecule type" value="Genomic_DNA"/>
</dbReference>
<proteinExistence type="predicted"/>
<dbReference type="InterPro" id="IPR036615">
    <property type="entry name" value="Mur_ligase_C_dom_sf"/>
</dbReference>
<evidence type="ECO:0000256" key="1">
    <source>
        <dbReference type="ARBA" id="ARBA00004496"/>
    </source>
</evidence>
<evidence type="ECO:0000256" key="3">
    <source>
        <dbReference type="ARBA" id="ARBA00022490"/>
    </source>
</evidence>
<gene>
    <name evidence="8" type="ORF">A2845_04880</name>
</gene>
<dbReference type="PANTHER" id="PTHR43692">
    <property type="entry name" value="UDP-N-ACETYLMURAMOYLALANINE--D-GLUTAMATE LIGASE"/>
    <property type="match status" value="1"/>
</dbReference>
<dbReference type="GO" id="GO:0009252">
    <property type="term" value="P:peptidoglycan biosynthetic process"/>
    <property type="evidence" value="ECO:0007669"/>
    <property type="project" value="UniProtKB-UniPathway"/>
</dbReference>
<keyword evidence="5" id="KW-0547">Nucleotide-binding</keyword>
<comment type="pathway">
    <text evidence="2">Cell wall biogenesis; peptidoglycan biosynthesis.</text>
</comment>
<evidence type="ECO:0000313" key="8">
    <source>
        <dbReference type="EMBL" id="OGZ05661.1"/>
    </source>
</evidence>
<dbReference type="GO" id="GO:0008360">
    <property type="term" value="P:regulation of cell shape"/>
    <property type="evidence" value="ECO:0007669"/>
    <property type="project" value="InterPro"/>
</dbReference>
<dbReference type="NCBIfam" id="TIGR01087">
    <property type="entry name" value="murD"/>
    <property type="match status" value="1"/>
</dbReference>
<evidence type="ECO:0000256" key="4">
    <source>
        <dbReference type="ARBA" id="ARBA00022598"/>
    </source>
</evidence>
<evidence type="ECO:0000313" key="9">
    <source>
        <dbReference type="Proteomes" id="UP000177122"/>
    </source>
</evidence>
<dbReference type="Gene3D" id="3.40.1190.10">
    <property type="entry name" value="Mur-like, catalytic domain"/>
    <property type="match status" value="1"/>
</dbReference>
<protein>
    <submittedName>
        <fullName evidence="8">UDP-N-acetylmuramoylalanine--D-glutamate ligase</fullName>
    </submittedName>
</protein>
<dbReference type="InterPro" id="IPR013221">
    <property type="entry name" value="Mur_ligase_cen"/>
</dbReference>
<keyword evidence="6" id="KW-0067">ATP-binding</keyword>
<organism evidence="8 9">
    <name type="scientific">Candidatus Lloydbacteria bacterium RIFCSPHIGHO2_01_FULL_49_22</name>
    <dbReference type="NCBI Taxonomy" id="1798658"/>
    <lineage>
        <taxon>Bacteria</taxon>
        <taxon>Candidatus Lloydiibacteriota</taxon>
    </lineage>
</organism>
<dbReference type="Gene3D" id="3.90.190.20">
    <property type="entry name" value="Mur ligase, C-terminal domain"/>
    <property type="match status" value="1"/>
</dbReference>
<keyword evidence="3" id="KW-0963">Cytoplasm</keyword>
<comment type="caution">
    <text evidence="8">The sequence shown here is derived from an EMBL/GenBank/DDBJ whole genome shotgun (WGS) entry which is preliminary data.</text>
</comment>
<dbReference type="SUPFAM" id="SSF51984">
    <property type="entry name" value="MurCD N-terminal domain"/>
    <property type="match status" value="1"/>
</dbReference>
<dbReference type="Gene3D" id="3.40.50.720">
    <property type="entry name" value="NAD(P)-binding Rossmann-like Domain"/>
    <property type="match status" value="1"/>
</dbReference>
<evidence type="ECO:0000256" key="5">
    <source>
        <dbReference type="ARBA" id="ARBA00022741"/>
    </source>
</evidence>
<dbReference type="Pfam" id="PF08245">
    <property type="entry name" value="Mur_ligase_M"/>
    <property type="match status" value="1"/>
</dbReference>
<dbReference type="GO" id="GO:0051301">
    <property type="term" value="P:cell division"/>
    <property type="evidence" value="ECO:0007669"/>
    <property type="project" value="InterPro"/>
</dbReference>
<dbReference type="Proteomes" id="UP000177122">
    <property type="component" value="Unassembled WGS sequence"/>
</dbReference>
<dbReference type="GO" id="GO:0005524">
    <property type="term" value="F:ATP binding"/>
    <property type="evidence" value="ECO:0007669"/>
    <property type="project" value="UniProtKB-KW"/>
</dbReference>
<dbReference type="GO" id="GO:0008764">
    <property type="term" value="F:UDP-N-acetylmuramoylalanine-D-glutamate ligase activity"/>
    <property type="evidence" value="ECO:0007669"/>
    <property type="project" value="InterPro"/>
</dbReference>
<dbReference type="Pfam" id="PF21799">
    <property type="entry name" value="MurD-like_N"/>
    <property type="match status" value="1"/>
</dbReference>
<name>A0A1G2CYE0_9BACT</name>
<reference evidence="8 9" key="1">
    <citation type="journal article" date="2016" name="Nat. Commun.">
        <title>Thousands of microbial genomes shed light on interconnected biogeochemical processes in an aquifer system.</title>
        <authorList>
            <person name="Anantharaman K."/>
            <person name="Brown C.T."/>
            <person name="Hug L.A."/>
            <person name="Sharon I."/>
            <person name="Castelle C.J."/>
            <person name="Probst A.J."/>
            <person name="Thomas B.C."/>
            <person name="Singh A."/>
            <person name="Wilkins M.J."/>
            <person name="Karaoz U."/>
            <person name="Brodie E.L."/>
            <person name="Williams K.H."/>
            <person name="Hubbard S.S."/>
            <person name="Banfield J.F."/>
        </authorList>
    </citation>
    <scope>NUCLEOTIDE SEQUENCE [LARGE SCALE GENOMIC DNA]</scope>
</reference>
<sequence>MSKTVRRKIGKEHIFTGIRALVMGLGLHGGGVATAKWLARHGAKVTATDKRTKEILVDSIRALQGVPVKYVLGGHRHQDFRTNDLIVVNPGVPRESEYLETAIRAGKRIENDASLFFRYSTNPVIAITGTRGKTTVTLWVATLLQKKYHDVLPSGNTPDNAFLKEFERLSACDARAEVHGDIPVVAEMSSWQLERLSSGGRAPHVAVVTNLYPDHLNRYNGIRDYANAKVNIFLFQQSDDFLILNHENAWTPYFLKKKPKALLFFISKKALPKNAHGLFVRSGMLIFRFDGMEQKLFSIKRFTELYGVHNLENLMNAVLAVKLFDPTIAVSLRDVLHLPTPKMRQEIVAKKGRLTIVNDSCATSPDGTIAAIERFRKMGNIVLVTGGTDKNLEFGALAMMIKKFILAQNLILLEGSATKKLIAAFPGSELSRLNLDKKVLKNLDSCVAEAFRAAKKLTGKTTILFSPGAASFEKFLHEFDRGEQFNILVKKYKK</sequence>
<keyword evidence="4 8" id="KW-0436">Ligase</keyword>
<accession>A0A1G2CYE0</accession>
<feature type="domain" description="Mur ligase central" evidence="7">
    <location>
        <begin position="127"/>
        <end position="320"/>
    </location>
</feature>
<dbReference type="InterPro" id="IPR036565">
    <property type="entry name" value="Mur-like_cat_sf"/>
</dbReference>
<dbReference type="UniPathway" id="UPA00219"/>
<comment type="subcellular location">
    <subcellularLocation>
        <location evidence="1">Cytoplasm</location>
    </subcellularLocation>
</comment>
<dbReference type="AlphaFoldDB" id="A0A1G2CYE0"/>
<dbReference type="GO" id="GO:0005737">
    <property type="term" value="C:cytoplasm"/>
    <property type="evidence" value="ECO:0007669"/>
    <property type="project" value="UniProtKB-SubCell"/>
</dbReference>
<dbReference type="InterPro" id="IPR005762">
    <property type="entry name" value="MurD"/>
</dbReference>
<dbReference type="SUPFAM" id="SSF53623">
    <property type="entry name" value="MurD-like peptide ligases, catalytic domain"/>
    <property type="match status" value="1"/>
</dbReference>